<organism evidence="2 3">
    <name type="scientific">Zasmidium cellare ATCC 36951</name>
    <dbReference type="NCBI Taxonomy" id="1080233"/>
    <lineage>
        <taxon>Eukaryota</taxon>
        <taxon>Fungi</taxon>
        <taxon>Dikarya</taxon>
        <taxon>Ascomycota</taxon>
        <taxon>Pezizomycotina</taxon>
        <taxon>Dothideomycetes</taxon>
        <taxon>Dothideomycetidae</taxon>
        <taxon>Mycosphaerellales</taxon>
        <taxon>Mycosphaerellaceae</taxon>
        <taxon>Zasmidium</taxon>
    </lineage>
</organism>
<dbReference type="InterPro" id="IPR052985">
    <property type="entry name" value="CoA-trans_III_biosynth/detox"/>
</dbReference>
<evidence type="ECO:0000256" key="1">
    <source>
        <dbReference type="ARBA" id="ARBA00008383"/>
    </source>
</evidence>
<dbReference type="GeneID" id="54568365"/>
<dbReference type="EMBL" id="ML993579">
    <property type="protein sequence ID" value="KAF2174118.1"/>
    <property type="molecule type" value="Genomic_DNA"/>
</dbReference>
<dbReference type="Proteomes" id="UP000799537">
    <property type="component" value="Unassembled WGS sequence"/>
</dbReference>
<evidence type="ECO:0008006" key="4">
    <source>
        <dbReference type="Google" id="ProtNLM"/>
    </source>
</evidence>
<dbReference type="Pfam" id="PF02515">
    <property type="entry name" value="CoA_transf_3"/>
    <property type="match status" value="1"/>
</dbReference>
<dbReference type="InterPro" id="IPR003673">
    <property type="entry name" value="CoA-Trfase_fam_III"/>
</dbReference>
<protein>
    <recommendedName>
        <fullName evidence="4">CoA-transferase family III domain-containing protein</fullName>
    </recommendedName>
</protein>
<dbReference type="OrthoDB" id="2308815at2759"/>
<accession>A0A6A6D6R1</accession>
<evidence type="ECO:0000313" key="2">
    <source>
        <dbReference type="EMBL" id="KAF2174118.1"/>
    </source>
</evidence>
<sequence length="561" mass="62115">MAEHKTTEGVYGPGTYTDTEFIPIPQDSQRLLKHLAQITPGFTKDPKILEDVQFTGSDLPVLPVIHAMMAIVSKDILATKGVDTGKISIDTDHAGMYPAMCSLVAINGKTMVEMAKDGSLSKMGKNVEKGAMHANHMRTRSWAIYPTRDKNVWYQVIANLRPQIFFDAYGLDDNAPVKNVDEAYELIKSVISQYSARELEQKNMEHGLCGNTVFSPAGWRKTMMAKALDRHPVIDYEKIVGSADLPPVPFPIVPNDNRPLAGIKVVELARVIAGPVLCALLTSLGAEVVKVQSPNLADPNVLQLSLTPGKYTHPLDLTVEPDCQQLQKILEGADVIVQAFRLRSMKHKGFGLADMVEMARKRNKGLVYVDLNCYGQEGTYAERPGYQQSADAASGCSYIMGRAYGFEEGTGVLPSLPVADMMTGAVGALDVLLALRDRAQHGGSYHASTVLVASNTIQLTPEFGLYQRETVQKVQETFNFAKMTPDQHMEDLLIVVLDGWRSHSDLLQRKEFFAHFKESPFGRDHYILGPLIKFENESASPRWDRSPVPFCFHEKFSWSAV</sequence>
<dbReference type="Gene3D" id="3.40.50.10540">
    <property type="entry name" value="Crotonobetainyl-coa:carnitine coa-transferase, domain 1"/>
    <property type="match status" value="1"/>
</dbReference>
<gene>
    <name evidence="2" type="ORF">M409DRAFT_62254</name>
</gene>
<dbReference type="GO" id="GO:0003824">
    <property type="term" value="F:catalytic activity"/>
    <property type="evidence" value="ECO:0007669"/>
    <property type="project" value="InterPro"/>
</dbReference>
<reference evidence="2" key="1">
    <citation type="journal article" date="2020" name="Stud. Mycol.">
        <title>101 Dothideomycetes genomes: a test case for predicting lifestyles and emergence of pathogens.</title>
        <authorList>
            <person name="Haridas S."/>
            <person name="Albert R."/>
            <person name="Binder M."/>
            <person name="Bloem J."/>
            <person name="Labutti K."/>
            <person name="Salamov A."/>
            <person name="Andreopoulos B."/>
            <person name="Baker S."/>
            <person name="Barry K."/>
            <person name="Bills G."/>
            <person name="Bluhm B."/>
            <person name="Cannon C."/>
            <person name="Castanera R."/>
            <person name="Culley D."/>
            <person name="Daum C."/>
            <person name="Ezra D."/>
            <person name="Gonzalez J."/>
            <person name="Henrissat B."/>
            <person name="Kuo A."/>
            <person name="Liang C."/>
            <person name="Lipzen A."/>
            <person name="Lutzoni F."/>
            <person name="Magnuson J."/>
            <person name="Mondo S."/>
            <person name="Nolan M."/>
            <person name="Ohm R."/>
            <person name="Pangilinan J."/>
            <person name="Park H.-J."/>
            <person name="Ramirez L."/>
            <person name="Alfaro M."/>
            <person name="Sun H."/>
            <person name="Tritt A."/>
            <person name="Yoshinaga Y."/>
            <person name="Zwiers L.-H."/>
            <person name="Turgeon B."/>
            <person name="Goodwin S."/>
            <person name="Spatafora J."/>
            <person name="Crous P."/>
            <person name="Grigoriev I."/>
        </authorList>
    </citation>
    <scope>NUCLEOTIDE SEQUENCE</scope>
    <source>
        <strain evidence="2">ATCC 36951</strain>
    </source>
</reference>
<keyword evidence="3" id="KW-1185">Reference proteome</keyword>
<dbReference type="InterPro" id="IPR023606">
    <property type="entry name" value="CoA-Trfase_III_dom_1_sf"/>
</dbReference>
<dbReference type="SUPFAM" id="SSF89796">
    <property type="entry name" value="CoA-transferase family III (CaiB/BaiF)"/>
    <property type="match status" value="2"/>
</dbReference>
<dbReference type="RefSeq" id="XP_033675007.1">
    <property type="nucleotide sequence ID" value="XM_033815093.1"/>
</dbReference>
<evidence type="ECO:0000313" key="3">
    <source>
        <dbReference type="Proteomes" id="UP000799537"/>
    </source>
</evidence>
<dbReference type="PANTHER" id="PTHR48229">
    <property type="entry name" value="CAIB/BAIF FAMILY ENZYME (AFU_ORTHOLOGUE AFUA_1G05360)-RELATED"/>
    <property type="match status" value="1"/>
</dbReference>
<proteinExistence type="inferred from homology"/>
<comment type="similarity">
    <text evidence="1">Belongs to the CoA-transferase III family.</text>
</comment>
<dbReference type="PANTHER" id="PTHR48229:SF1">
    <property type="entry name" value="ALPHA METHYLACYL-COA RACEMASE-RELATED"/>
    <property type="match status" value="1"/>
</dbReference>
<name>A0A6A6D6R1_ZASCE</name>
<dbReference type="AlphaFoldDB" id="A0A6A6D6R1"/>